<evidence type="ECO:0000259" key="7">
    <source>
        <dbReference type="Pfam" id="PF25990"/>
    </source>
</evidence>
<evidence type="ECO:0000259" key="6">
    <source>
        <dbReference type="Pfam" id="PF25917"/>
    </source>
</evidence>
<proteinExistence type="predicted"/>
<reference evidence="8 9" key="1">
    <citation type="submission" date="2010-08" db="EMBL/GenBank/DDBJ databases">
        <authorList>
            <person name="Durkin A.S."/>
            <person name="Madupu R."/>
            <person name="Torralba M."/>
            <person name="Gillis M."/>
            <person name="Methe B."/>
            <person name="Sutton G."/>
            <person name="Nelson K.E."/>
        </authorList>
    </citation>
    <scope>NUCLEOTIDE SEQUENCE [LARGE SCALE GENOMIC DNA]</scope>
    <source>
        <strain evidence="8 9">PB189-T1-4</strain>
    </source>
</reference>
<dbReference type="Gene3D" id="2.40.420.20">
    <property type="match status" value="1"/>
</dbReference>
<evidence type="ECO:0000313" key="9">
    <source>
        <dbReference type="Proteomes" id="UP000004431"/>
    </source>
</evidence>
<keyword evidence="5" id="KW-1133">Transmembrane helix</keyword>
<dbReference type="RefSeq" id="WP_006303903.1">
    <property type="nucleotide sequence ID" value="NZ_AEDQ01000017.1"/>
</dbReference>
<dbReference type="InterPro" id="IPR050465">
    <property type="entry name" value="UPF0194_transport"/>
</dbReference>
<dbReference type="Gene3D" id="2.40.50.100">
    <property type="match status" value="1"/>
</dbReference>
<keyword evidence="2 3" id="KW-0175">Coiled coil</keyword>
<feature type="compositionally biased region" description="Polar residues" evidence="4">
    <location>
        <begin position="1"/>
        <end position="16"/>
    </location>
</feature>
<feature type="coiled-coil region" evidence="3">
    <location>
        <begin position="208"/>
        <end position="235"/>
    </location>
</feature>
<evidence type="ECO:0000256" key="2">
    <source>
        <dbReference type="ARBA" id="ARBA00023054"/>
    </source>
</evidence>
<evidence type="ECO:0000256" key="4">
    <source>
        <dbReference type="SAM" id="MobiDB-lite"/>
    </source>
</evidence>
<name>A0ABP2J0G2_9ACTN</name>
<feature type="region of interest" description="Disordered" evidence="4">
    <location>
        <begin position="1"/>
        <end position="55"/>
    </location>
</feature>
<dbReference type="Pfam" id="PF25917">
    <property type="entry name" value="BSH_RND"/>
    <property type="match status" value="1"/>
</dbReference>
<dbReference type="PANTHER" id="PTHR32347:SF23">
    <property type="entry name" value="BLL5650 PROTEIN"/>
    <property type="match status" value="1"/>
</dbReference>
<gene>
    <name evidence="8" type="ORF">HMPREF9248_1028</name>
</gene>
<evidence type="ECO:0000256" key="1">
    <source>
        <dbReference type="ARBA" id="ARBA00004196"/>
    </source>
</evidence>
<feature type="transmembrane region" description="Helical" evidence="5">
    <location>
        <begin position="118"/>
        <end position="140"/>
    </location>
</feature>
<evidence type="ECO:0000256" key="5">
    <source>
        <dbReference type="SAM" id="Phobius"/>
    </source>
</evidence>
<dbReference type="SUPFAM" id="SSF111369">
    <property type="entry name" value="HlyD-like secretion proteins"/>
    <property type="match status" value="1"/>
</dbReference>
<keyword evidence="5" id="KW-0472">Membrane</keyword>
<dbReference type="Gene3D" id="2.40.30.170">
    <property type="match status" value="1"/>
</dbReference>
<sequence>MWLFNNQAKKQRTSSAVMPVLPLPTEPADPNTQEQTSTSEPTQTRATNETHRGPADVTAVAAPAVAGGSQPDAHATPIIQPQEGEASSAPAPSQEAMSAEAVKTIEAMRKKAKRKRKGIIAGIVVLFIIAVCAIAGNMLLSQASKPHQTQQTAFVTKQNFTATIKAQGQAQAVSSTYITPEIQGIVDKVYVTEGSQVKKGDTLFTIKNQEIDDAIEAANDQLAVAKKQLASAKDGKVRAQAAYDTALKAYNSAKTQQEQAALPHPDTVFEQVVSASNACDQAQLQVKNAQKQLDKAKEHAAKRTVTSPISGSVLTLGVKQGASTAMGAGQNSMPGASQLMQIADISKMRVRVAVSELDISHIEVGQPASVTFNALEHVQCDATVENISNTTEVSAQPMPNDRESVAKYMVDVIITNPDPAIRVGMSSEVTITTKNIPDALCVPSAAVYERDGANYVRVVRGDSSNGESETTECAITVVARSSNTCVIEGLEEGSEVEIES</sequence>
<organism evidence="8 9">
    <name type="scientific">Fannyhessea vaginae PB189-T1-4</name>
    <dbReference type="NCBI Taxonomy" id="866774"/>
    <lineage>
        <taxon>Bacteria</taxon>
        <taxon>Bacillati</taxon>
        <taxon>Actinomycetota</taxon>
        <taxon>Coriobacteriia</taxon>
        <taxon>Coriobacteriales</taxon>
        <taxon>Atopobiaceae</taxon>
        <taxon>Fannyhessea</taxon>
    </lineage>
</organism>
<protein>
    <submittedName>
        <fullName evidence="8">Efflux transporter, RND family, MFP subunit</fullName>
    </submittedName>
</protein>
<dbReference type="InterPro" id="IPR058625">
    <property type="entry name" value="MdtA-like_BSH"/>
</dbReference>
<evidence type="ECO:0000256" key="3">
    <source>
        <dbReference type="SAM" id="Coils"/>
    </source>
</evidence>
<feature type="compositionally biased region" description="Low complexity" evidence="4">
    <location>
        <begin position="32"/>
        <end position="44"/>
    </location>
</feature>
<dbReference type="PANTHER" id="PTHR32347">
    <property type="entry name" value="EFFLUX SYSTEM COMPONENT YKNX-RELATED"/>
    <property type="match status" value="1"/>
</dbReference>
<feature type="coiled-coil region" evidence="3">
    <location>
        <begin position="272"/>
        <end position="299"/>
    </location>
</feature>
<comment type="caution">
    <text evidence="8">The sequence shown here is derived from an EMBL/GenBank/DDBJ whole genome shotgun (WGS) entry which is preliminary data.</text>
</comment>
<evidence type="ECO:0000313" key="8">
    <source>
        <dbReference type="EMBL" id="EFL44195.1"/>
    </source>
</evidence>
<keyword evidence="5" id="KW-0812">Transmembrane</keyword>
<accession>A0ABP2J0G2</accession>
<feature type="domain" description="Multidrug resistance protein MdtA-like barrel-sandwich hybrid" evidence="6">
    <location>
        <begin position="178"/>
        <end position="326"/>
    </location>
</feature>
<feature type="domain" description="YknX-like beta-barrel" evidence="7">
    <location>
        <begin position="348"/>
        <end position="431"/>
    </location>
</feature>
<keyword evidence="9" id="KW-1185">Reference proteome</keyword>
<dbReference type="EMBL" id="AEDQ01000017">
    <property type="protein sequence ID" value="EFL44195.1"/>
    <property type="molecule type" value="Genomic_DNA"/>
</dbReference>
<dbReference type="Proteomes" id="UP000004431">
    <property type="component" value="Unassembled WGS sequence"/>
</dbReference>
<dbReference type="InterPro" id="IPR058636">
    <property type="entry name" value="Beta-barrel_YknX"/>
</dbReference>
<dbReference type="Pfam" id="PF25990">
    <property type="entry name" value="Beta-barrel_YknX"/>
    <property type="match status" value="1"/>
</dbReference>
<comment type="subcellular location">
    <subcellularLocation>
        <location evidence="1">Cell envelope</location>
    </subcellularLocation>
</comment>